<dbReference type="PROSITE" id="PS51202">
    <property type="entry name" value="RCK_C"/>
    <property type="match status" value="1"/>
</dbReference>
<feature type="domain" description="RCK C-terminal" evidence="3">
    <location>
        <begin position="141"/>
        <end position="227"/>
    </location>
</feature>
<keyword evidence="5" id="KW-1185">Reference proteome</keyword>
<evidence type="ECO:0000256" key="1">
    <source>
        <dbReference type="SAM" id="MobiDB-lite"/>
    </source>
</evidence>
<dbReference type="SUPFAM" id="SSF116726">
    <property type="entry name" value="TrkA C-terminal domain-like"/>
    <property type="match status" value="1"/>
</dbReference>
<sequence length="264" mass="29457">MGALLTLLLFVTLSVLINQIAAKALMLTGLSEDVARFQARSVSTGTGFTTSEAENITKHPARRRIVMTLMLLHSAGLVTILGTGIASFAEPSGTTVVLRRVVLLVAGVVGLFALFKNRRFSRALDHAIEHVLRRYTTLTVRDYEALLRLREGFRVVQFEIEEGTWLANKTLRELNLPEEGVTVLSILRPDETAAAVPRGSYRLHVGDKVVLYGKEDRVAELRSRPRGRPGEGARVEAQQEHAETERQQDVQQRAYENEKAWTTR</sequence>
<reference evidence="4 5" key="1">
    <citation type="submission" date="2023-09" db="EMBL/GenBank/DDBJ databases">
        <authorList>
            <person name="Rey-Velasco X."/>
        </authorList>
    </citation>
    <scope>NUCLEOTIDE SEQUENCE [LARGE SCALE GENOMIC DNA]</scope>
    <source>
        <strain evidence="4 5">F394</strain>
    </source>
</reference>
<dbReference type="Pfam" id="PF02080">
    <property type="entry name" value="TrkA_C"/>
    <property type="match status" value="1"/>
</dbReference>
<dbReference type="RefSeq" id="WP_311662510.1">
    <property type="nucleotide sequence ID" value="NZ_JAVRHT010000009.1"/>
</dbReference>
<dbReference type="Proteomes" id="UP001267426">
    <property type="component" value="Unassembled WGS sequence"/>
</dbReference>
<keyword evidence="2" id="KW-0472">Membrane</keyword>
<organism evidence="4 5">
    <name type="scientific">Rubrivirga litoralis</name>
    <dbReference type="NCBI Taxonomy" id="3075598"/>
    <lineage>
        <taxon>Bacteria</taxon>
        <taxon>Pseudomonadati</taxon>
        <taxon>Rhodothermota</taxon>
        <taxon>Rhodothermia</taxon>
        <taxon>Rhodothermales</taxon>
        <taxon>Rubricoccaceae</taxon>
        <taxon>Rubrivirga</taxon>
    </lineage>
</organism>
<evidence type="ECO:0000313" key="4">
    <source>
        <dbReference type="EMBL" id="MDT0631168.1"/>
    </source>
</evidence>
<dbReference type="InterPro" id="IPR006037">
    <property type="entry name" value="RCK_C"/>
</dbReference>
<name>A0ABU3BPE5_9BACT</name>
<keyword evidence="2" id="KW-0812">Transmembrane</keyword>
<dbReference type="InterPro" id="IPR036721">
    <property type="entry name" value="RCK_C_sf"/>
</dbReference>
<dbReference type="EMBL" id="JAVRHT010000009">
    <property type="protein sequence ID" value="MDT0631168.1"/>
    <property type="molecule type" value="Genomic_DNA"/>
</dbReference>
<feature type="transmembrane region" description="Helical" evidence="2">
    <location>
        <begin position="65"/>
        <end position="85"/>
    </location>
</feature>
<protein>
    <submittedName>
        <fullName evidence="4">TrkA C-terminal domain-containing protein</fullName>
    </submittedName>
</protein>
<evidence type="ECO:0000259" key="3">
    <source>
        <dbReference type="PROSITE" id="PS51202"/>
    </source>
</evidence>
<evidence type="ECO:0000256" key="2">
    <source>
        <dbReference type="SAM" id="Phobius"/>
    </source>
</evidence>
<keyword evidence="2" id="KW-1133">Transmembrane helix</keyword>
<dbReference type="Gene3D" id="3.30.70.1450">
    <property type="entry name" value="Regulator of K+ conductance, C-terminal domain"/>
    <property type="match status" value="1"/>
</dbReference>
<proteinExistence type="predicted"/>
<comment type="caution">
    <text evidence="4">The sequence shown here is derived from an EMBL/GenBank/DDBJ whole genome shotgun (WGS) entry which is preliminary data.</text>
</comment>
<feature type="region of interest" description="Disordered" evidence="1">
    <location>
        <begin position="222"/>
        <end position="264"/>
    </location>
</feature>
<feature type="compositionally biased region" description="Basic and acidic residues" evidence="1">
    <location>
        <begin position="222"/>
        <end position="248"/>
    </location>
</feature>
<evidence type="ECO:0000313" key="5">
    <source>
        <dbReference type="Proteomes" id="UP001267426"/>
    </source>
</evidence>
<feature type="compositionally biased region" description="Basic and acidic residues" evidence="1">
    <location>
        <begin position="255"/>
        <end position="264"/>
    </location>
</feature>
<feature type="transmembrane region" description="Helical" evidence="2">
    <location>
        <begin position="97"/>
        <end position="115"/>
    </location>
</feature>
<gene>
    <name evidence="4" type="ORF">RM540_05335</name>
</gene>
<accession>A0ABU3BPE5</accession>